<dbReference type="GO" id="GO:0004252">
    <property type="term" value="F:serine-type endopeptidase activity"/>
    <property type="evidence" value="ECO:0007669"/>
    <property type="project" value="InterPro"/>
</dbReference>
<evidence type="ECO:0000256" key="6">
    <source>
        <dbReference type="SAM" id="MobiDB-lite"/>
    </source>
</evidence>
<evidence type="ECO:0000256" key="3">
    <source>
        <dbReference type="ARBA" id="ARBA00022801"/>
    </source>
</evidence>
<dbReference type="PANTHER" id="PTHR43806:SF11">
    <property type="entry name" value="CEREVISIN-RELATED"/>
    <property type="match status" value="1"/>
</dbReference>
<proteinExistence type="inferred from homology"/>
<dbReference type="CDD" id="cd05562">
    <property type="entry name" value="Peptidases_S53_like"/>
    <property type="match status" value="1"/>
</dbReference>
<sequence length="687" mass="72565">MLNSRVLKTALFVALSSVFSASVMAQSEVLPSKPAGSAAPKVDGIPSGLSPKARAERNAAKLDGALIRLRRNTAPRAMAAPNSILESSAVVARPGNCVDVDVMTQGDAQQAVAQLERLGFQTAAAYRNVVSGCLPVAKIDEAAAIQQVQRISKVARSTRSGVVQGQGDYAQLSRSLRQAVKGLGIDLTGKGITVGILSDSFNCNSQLNQDARYVAQNGRQDTMEDDIARGELPGNGRIRIVKELRDCTDGTDEGRAMAEIIHDVAPGADIVFYSGGAGMADLAQGIETLALPKNKSNAQGVAGGGAQVIVDDLQYSYEPAFQSGIVGAAIDNVVKNHGIAYFTAGGNDGVGASPVSYVNNNARFADQPIDPNGTGTPGRPLNFDPSGASQVFSLPVRATRQIVGFYRFSLQLYWDQPFDNSTSSLQVCLADKNGKPFNVMLDGEPYPSCTDASVIGQQAIAWGTLLGTEPEATLQVFLVDGTAPRRVRLQTSRVVIGQFGTADAALFGHVLSPNAIATGAANYLATPMCDPSLKTAQLERFSSHGGGLMLFDNDGRALPHPVLDGKPDLVGPDGASSVFFGIQAKDGDRGFGVYNLNCRYYAQYPYQFYGTSAAAPHVAGVAALLRQAVPKATPEQIYSALRKTAVDMDVPGHDNATGAGFVQPERALRELIWQALNRYRFSNPPGQ</sequence>
<dbReference type="PRINTS" id="PR00723">
    <property type="entry name" value="SUBTILISIN"/>
</dbReference>
<feature type="region of interest" description="Disordered" evidence="6">
    <location>
        <begin position="32"/>
        <end position="53"/>
    </location>
</feature>
<dbReference type="Pfam" id="PF00082">
    <property type="entry name" value="Peptidase_S8"/>
    <property type="match status" value="1"/>
</dbReference>
<dbReference type="GO" id="GO:0006508">
    <property type="term" value="P:proteolysis"/>
    <property type="evidence" value="ECO:0007669"/>
    <property type="project" value="UniProtKB-KW"/>
</dbReference>
<dbReference type="PANTHER" id="PTHR43806">
    <property type="entry name" value="PEPTIDASE S8"/>
    <property type="match status" value="1"/>
</dbReference>
<evidence type="ECO:0000259" key="8">
    <source>
        <dbReference type="Pfam" id="PF00082"/>
    </source>
</evidence>
<dbReference type="InterPro" id="IPR015500">
    <property type="entry name" value="Peptidase_S8_subtilisin-rel"/>
</dbReference>
<name>A0A0S4TY55_RALSL</name>
<dbReference type="InterPro" id="IPR050131">
    <property type="entry name" value="Peptidase_S8_subtilisin-like"/>
</dbReference>
<dbReference type="PROSITE" id="PS51892">
    <property type="entry name" value="SUBTILASE"/>
    <property type="match status" value="1"/>
</dbReference>
<comment type="similarity">
    <text evidence="1 5">Belongs to the peptidase S8 family.</text>
</comment>
<reference evidence="9" key="1">
    <citation type="submission" date="2015-10" db="EMBL/GenBank/DDBJ databases">
        <authorList>
            <person name="Gilbert D.G."/>
        </authorList>
    </citation>
    <scope>NUCLEOTIDE SEQUENCE</scope>
    <source>
        <strain evidence="9">Phyl III-seqv23</strain>
    </source>
</reference>
<evidence type="ECO:0000313" key="9">
    <source>
        <dbReference type="EMBL" id="CUV14980.1"/>
    </source>
</evidence>
<evidence type="ECO:0000256" key="7">
    <source>
        <dbReference type="SAM" id="SignalP"/>
    </source>
</evidence>
<keyword evidence="2 9" id="KW-0645">Protease</keyword>
<protein>
    <submittedName>
        <fullName evidence="9">Serine protease</fullName>
    </submittedName>
</protein>
<dbReference type="Gene3D" id="3.40.50.200">
    <property type="entry name" value="Peptidase S8/S53 domain"/>
    <property type="match status" value="2"/>
</dbReference>
<keyword evidence="7" id="KW-0732">Signal</keyword>
<evidence type="ECO:0000256" key="5">
    <source>
        <dbReference type="PROSITE-ProRule" id="PRU01240"/>
    </source>
</evidence>
<dbReference type="InterPro" id="IPR034075">
    <property type="entry name" value="Glr3161-like_dom"/>
</dbReference>
<feature type="chain" id="PRO_5006628240" evidence="7">
    <location>
        <begin position="26"/>
        <end position="687"/>
    </location>
</feature>
<evidence type="ECO:0000256" key="2">
    <source>
        <dbReference type="ARBA" id="ARBA00022670"/>
    </source>
</evidence>
<organism evidence="9">
    <name type="scientific">Ralstonia solanacearum</name>
    <name type="common">Pseudomonas solanacearum</name>
    <dbReference type="NCBI Taxonomy" id="305"/>
    <lineage>
        <taxon>Bacteria</taxon>
        <taxon>Pseudomonadati</taxon>
        <taxon>Pseudomonadota</taxon>
        <taxon>Betaproteobacteria</taxon>
        <taxon>Burkholderiales</taxon>
        <taxon>Burkholderiaceae</taxon>
        <taxon>Ralstonia</taxon>
        <taxon>Ralstonia solanacearum species complex</taxon>
    </lineage>
</organism>
<dbReference type="EMBL" id="LN899819">
    <property type="protein sequence ID" value="CUV14980.1"/>
    <property type="molecule type" value="Genomic_DNA"/>
</dbReference>
<dbReference type="AlphaFoldDB" id="A0A0S4TY55"/>
<feature type="signal peptide" evidence="7">
    <location>
        <begin position="1"/>
        <end position="25"/>
    </location>
</feature>
<evidence type="ECO:0000256" key="1">
    <source>
        <dbReference type="ARBA" id="ARBA00011073"/>
    </source>
</evidence>
<dbReference type="SUPFAM" id="SSF52743">
    <property type="entry name" value="Subtilisin-like"/>
    <property type="match status" value="1"/>
</dbReference>
<feature type="domain" description="Peptidase S8/S53" evidence="8">
    <location>
        <begin position="514"/>
        <end position="660"/>
    </location>
</feature>
<keyword evidence="3" id="KW-0378">Hydrolase</keyword>
<dbReference type="InterPro" id="IPR023828">
    <property type="entry name" value="Peptidase_S8_Ser-AS"/>
</dbReference>
<dbReference type="InterPro" id="IPR000209">
    <property type="entry name" value="Peptidase_S8/S53_dom"/>
</dbReference>
<comment type="caution">
    <text evidence="5">Lacks conserved residue(s) required for the propagation of feature annotation.</text>
</comment>
<evidence type="ECO:0000256" key="4">
    <source>
        <dbReference type="ARBA" id="ARBA00022825"/>
    </source>
</evidence>
<dbReference type="PROSITE" id="PS00138">
    <property type="entry name" value="SUBTILASE_SER"/>
    <property type="match status" value="1"/>
</dbReference>
<keyword evidence="4" id="KW-0720">Serine protease</keyword>
<dbReference type="InterPro" id="IPR036852">
    <property type="entry name" value="Peptidase_S8/S53_dom_sf"/>
</dbReference>
<gene>
    <name evidence="9" type="ORF">RUN39_v1_1060003</name>
</gene>
<accession>A0A0S4TY55</accession>